<dbReference type="PANTHER" id="PTHR46825">
    <property type="entry name" value="D-ALANYL-D-ALANINE-CARBOXYPEPTIDASE/ENDOPEPTIDASE AMPH"/>
    <property type="match status" value="1"/>
</dbReference>
<organism evidence="2 3">
    <name type="scientific">Orlajensenia leifsoniae</name>
    <dbReference type="NCBI Taxonomy" id="2561933"/>
    <lineage>
        <taxon>Bacteria</taxon>
        <taxon>Bacillati</taxon>
        <taxon>Actinomycetota</taxon>
        <taxon>Actinomycetes</taxon>
        <taxon>Micrococcales</taxon>
        <taxon>Microbacteriaceae</taxon>
        <taxon>Orlajensenia</taxon>
    </lineage>
</organism>
<comment type="caution">
    <text evidence="2">The sequence shown here is derived from an EMBL/GenBank/DDBJ whole genome shotgun (WGS) entry which is preliminary data.</text>
</comment>
<dbReference type="InterPro" id="IPR050491">
    <property type="entry name" value="AmpC-like"/>
</dbReference>
<accession>A0A4Y9R0R9</accession>
<evidence type="ECO:0000259" key="1">
    <source>
        <dbReference type="Pfam" id="PF00144"/>
    </source>
</evidence>
<dbReference type="EMBL" id="SPQZ01000003">
    <property type="protein sequence ID" value="TFV98324.1"/>
    <property type="molecule type" value="Genomic_DNA"/>
</dbReference>
<dbReference type="Gene3D" id="3.40.710.10">
    <property type="entry name" value="DD-peptidase/beta-lactamase superfamily"/>
    <property type="match status" value="1"/>
</dbReference>
<dbReference type="InterPro" id="IPR001466">
    <property type="entry name" value="Beta-lactam-related"/>
</dbReference>
<proteinExistence type="predicted"/>
<feature type="domain" description="Beta-lactamase-related" evidence="1">
    <location>
        <begin position="141"/>
        <end position="444"/>
    </location>
</feature>
<keyword evidence="3" id="KW-1185">Reference proteome</keyword>
<sequence length="491" mass="51009">MHGFRLQILVGAASATQIVRDFCRAQRVRRGRCHRIGRRSLRTADGARSCARLGSSERNARGIDVTGRTRVRSFASAAILAVVALVVTACSSTGAARAALPEQVDTPFSKSVEESLSDALKKAIALSDSTGGVAGVWAPWGGQWLAASGKLGLKDKTPVTTDTHFRIGDLTQGMTCTVLMRLVDEGVVTLDDFVSHVLPSIPGTAGITLGQLCQGTSGIADTRAALGAQFSKNPERPWPPIEIVSNALALPRTGAPGEKWAPSDGGYMLLGLALEAATGRSWSDLEQEYLLDPLGLDETTIPGDSTVEVPGEHPTGYVTPIVNGAPKCDAIRAVAPLSPSMAGTSGGAVSTVPELKVLVQSLAAGTTLTEKTHKLQWQTVPLGGDAPQWEQQGYGGTQIGPLRGGSGNLGGYISAAYSDPASGLTVVVMLNNATAGKTFAQNFALQLASLGARTDPAAESSLDKPVIELPWSAEQMADKLKAAAVCPPKGD</sequence>
<dbReference type="Pfam" id="PF00144">
    <property type="entry name" value="Beta-lactamase"/>
    <property type="match status" value="1"/>
</dbReference>
<evidence type="ECO:0000313" key="3">
    <source>
        <dbReference type="Proteomes" id="UP000298127"/>
    </source>
</evidence>
<reference evidence="2 3" key="1">
    <citation type="journal article" date="2018" name="J. Microbiol.">
        <title>Leifsonia flava sp. nov., a novel actinobacterium isolated from the rhizosphere of Aquilegia viridiflora.</title>
        <authorList>
            <person name="Cai Y."/>
            <person name="Tao W.Z."/>
            <person name="Ma Y.J."/>
            <person name="Cheng J."/>
            <person name="Zhang M.Y."/>
            <person name="Zhang Y.X."/>
        </authorList>
    </citation>
    <scope>NUCLEOTIDE SEQUENCE [LARGE SCALE GENOMIC DNA]</scope>
    <source>
        <strain evidence="2 3">SYP-B2174</strain>
    </source>
</reference>
<evidence type="ECO:0000313" key="2">
    <source>
        <dbReference type="EMBL" id="TFV98324.1"/>
    </source>
</evidence>
<dbReference type="Proteomes" id="UP000298127">
    <property type="component" value="Unassembled WGS sequence"/>
</dbReference>
<name>A0A4Y9R0R9_9MICO</name>
<dbReference type="AlphaFoldDB" id="A0A4Y9R0R9"/>
<dbReference type="SUPFAM" id="SSF56601">
    <property type="entry name" value="beta-lactamase/transpeptidase-like"/>
    <property type="match status" value="1"/>
</dbReference>
<gene>
    <name evidence="2" type="ORF">E4M00_09975</name>
</gene>
<dbReference type="GO" id="GO:0016787">
    <property type="term" value="F:hydrolase activity"/>
    <property type="evidence" value="ECO:0007669"/>
    <property type="project" value="UniProtKB-KW"/>
</dbReference>
<keyword evidence="2" id="KW-0378">Hydrolase</keyword>
<dbReference type="InterPro" id="IPR012338">
    <property type="entry name" value="Beta-lactam/transpept-like"/>
</dbReference>
<protein>
    <submittedName>
        <fullName evidence="2">Class A beta-lactamase-related serine hydrolase</fullName>
    </submittedName>
</protein>
<dbReference type="PANTHER" id="PTHR46825:SF7">
    <property type="entry name" value="D-ALANYL-D-ALANINE CARBOXYPEPTIDASE"/>
    <property type="match status" value="1"/>
</dbReference>